<dbReference type="InterPro" id="IPR022917">
    <property type="entry name" value="Phe_tRNA_ligase_alpha_bac/arc"/>
</dbReference>
<keyword evidence="4 11" id="KW-0436">Ligase</keyword>
<dbReference type="AlphaFoldDB" id="F8DAI0"/>
<dbReference type="SUPFAM" id="SSF55681">
    <property type="entry name" value="Class II aaRS and biotin synthetases"/>
    <property type="match status" value="1"/>
</dbReference>
<dbReference type="NCBIfam" id="NF003210">
    <property type="entry name" value="PRK04172.1"/>
    <property type="match status" value="1"/>
</dbReference>
<keyword evidence="6 11" id="KW-0547">Nucleotide-binding</keyword>
<evidence type="ECO:0000256" key="8">
    <source>
        <dbReference type="ARBA" id="ARBA00022842"/>
    </source>
</evidence>
<dbReference type="EMBL" id="CP002839">
    <property type="protein sequence ID" value="AEH35785.1"/>
    <property type="molecule type" value="Genomic_DNA"/>
</dbReference>
<dbReference type="InterPro" id="IPR002319">
    <property type="entry name" value="Phenylalanyl-tRNA_Synthase"/>
</dbReference>
<dbReference type="PANTHER" id="PTHR11538:SF40">
    <property type="entry name" value="PHENYLALANINE--TRNA LIGASE ALPHA SUBUNIT"/>
    <property type="match status" value="1"/>
</dbReference>
<dbReference type="InterPro" id="IPR045864">
    <property type="entry name" value="aa-tRNA-synth_II/BPL/LPL"/>
</dbReference>
<evidence type="ECO:0000259" key="12">
    <source>
        <dbReference type="PROSITE" id="PS50862"/>
    </source>
</evidence>
<sequence>MQLPESQVAVLEAASADEATSVDALAEATDLPPETVTGAVFELEDEGLVAVDERVDETIALTDEGREYAAEALPEVRLYEAALEAGADTDPVQMGQVIGASGLEGPQVDIALSNYARKGYGTIDSGEITADSDADPDADAEANALATLKGTGETPRDAVDVDADTLEQLDRRGLVGISETTVREVTLTERAVTELMAGIETAETVGQVTPELLTSGEWEDVEFADYNVEADAEQFEGGNVHILRQTAERVKDVLVGMGFQEMEGPHVDADFWINDCLFMPQDHPARTHWDRFALEEPTHIDDLPEDLVDRVERAHKEGVGEDGEGYHSPWDEDFARALALRGHTTSLSTRYLSGEQIGEIEPPARFFSVEKVYRNDTLDPTHLLEFFQIEGWVMAEDLSVRDLMGTFEEFYAQFGIEDIQFKPHYNPYTEPSFELFGTHPTTGELVEIGNSGIFREEMLEPLGVECDVMAWGLALERLLMLMYGFEDIRDIHGTLCDLELLRNTEVTY</sequence>
<dbReference type="OrthoDB" id="372178at2157"/>
<dbReference type="SUPFAM" id="SSF46785">
    <property type="entry name" value="Winged helix' DNA-binding domain"/>
    <property type="match status" value="1"/>
</dbReference>
<dbReference type="PANTHER" id="PTHR11538">
    <property type="entry name" value="PHENYLALANYL-TRNA SYNTHETASE"/>
    <property type="match status" value="1"/>
</dbReference>
<keyword evidence="14" id="KW-1185">Reference proteome</keyword>
<name>F8DAI0_HALXS</name>
<dbReference type="eggNOG" id="arCOG00410">
    <property type="taxonomic scope" value="Archaea"/>
</dbReference>
<dbReference type="HAMAP" id="MF_00282">
    <property type="entry name" value="Phe_tRNA_synth_alpha2"/>
    <property type="match status" value="1"/>
</dbReference>
<protein>
    <recommendedName>
        <fullName evidence="11">Phenylalanine--tRNA ligase alpha subunit</fullName>
        <ecNumber evidence="11">6.1.1.20</ecNumber>
    </recommendedName>
    <alternativeName>
        <fullName evidence="11">Phenylalanyl-tRNA synthetase alpha subunit</fullName>
        <shortName evidence="11">PheRS</shortName>
    </alternativeName>
</protein>
<keyword evidence="3 11" id="KW-0963">Cytoplasm</keyword>
<comment type="similarity">
    <text evidence="2 11">Belongs to the class-II aminoacyl-tRNA synthetase family. Phe-tRNA synthetase alpha subunit type 2 subfamily.</text>
</comment>
<dbReference type="InterPro" id="IPR036390">
    <property type="entry name" value="WH_DNA-bd_sf"/>
</dbReference>
<evidence type="ECO:0000256" key="4">
    <source>
        <dbReference type="ARBA" id="ARBA00022598"/>
    </source>
</evidence>
<dbReference type="EC" id="6.1.1.20" evidence="11"/>
<keyword evidence="8 11" id="KW-0460">Magnesium</keyword>
<evidence type="ECO:0000256" key="7">
    <source>
        <dbReference type="ARBA" id="ARBA00022840"/>
    </source>
</evidence>
<evidence type="ECO:0000256" key="5">
    <source>
        <dbReference type="ARBA" id="ARBA00022723"/>
    </source>
</evidence>
<dbReference type="Gene3D" id="3.30.930.10">
    <property type="entry name" value="Bira Bifunctional Protein, Domain 2"/>
    <property type="match status" value="1"/>
</dbReference>
<dbReference type="CDD" id="cd00496">
    <property type="entry name" value="PheRS_alpha_core"/>
    <property type="match status" value="1"/>
</dbReference>
<comment type="subcellular location">
    <subcellularLocation>
        <location evidence="1 11">Cytoplasm</location>
    </subcellularLocation>
</comment>
<dbReference type="Pfam" id="PF01409">
    <property type="entry name" value="tRNA-synt_2d"/>
    <property type="match status" value="1"/>
</dbReference>
<keyword evidence="9 11" id="KW-0648">Protein biosynthesis</keyword>
<dbReference type="GO" id="GO:0005524">
    <property type="term" value="F:ATP binding"/>
    <property type="evidence" value="ECO:0007669"/>
    <property type="project" value="UniProtKB-UniRule"/>
</dbReference>
<feature type="binding site" evidence="11">
    <location>
        <begin position="388"/>
        <end position="390"/>
    </location>
    <ligand>
        <name>L-phenylalanine</name>
        <dbReference type="ChEBI" id="CHEBI:58095"/>
    </ligand>
</feature>
<comment type="cofactor">
    <cofactor evidence="11">
        <name>Mg(2+)</name>
        <dbReference type="ChEBI" id="CHEBI:18420"/>
    </cofactor>
    <text evidence="11">Binds 2 magnesium ions per tetramer.</text>
</comment>
<dbReference type="HOGENOM" id="CLU_025086_2_2_2"/>
<dbReference type="NCBIfam" id="TIGR00468">
    <property type="entry name" value="pheS"/>
    <property type="match status" value="1"/>
</dbReference>
<dbReference type="GO" id="GO:0005737">
    <property type="term" value="C:cytoplasm"/>
    <property type="evidence" value="ECO:0007669"/>
    <property type="project" value="UniProtKB-SubCell"/>
</dbReference>
<dbReference type="Proteomes" id="UP000006794">
    <property type="component" value="Chromosome"/>
</dbReference>
<dbReference type="RefSeq" id="WP_013878685.1">
    <property type="nucleotide sequence ID" value="NC_015666.1"/>
</dbReference>
<feature type="binding site" evidence="11">
    <location>
        <position position="454"/>
    </location>
    <ligand>
        <name>L-phenylalanine</name>
        <dbReference type="ChEBI" id="CHEBI:58095"/>
    </ligand>
</feature>
<comment type="subunit">
    <text evidence="11">Tetramer of two alpha and two beta subunits.</text>
</comment>
<organism evidence="13 14">
    <name type="scientific">Halopiger xanaduensis (strain DSM 18323 / JCM 14033 / SH-6)</name>
    <dbReference type="NCBI Taxonomy" id="797210"/>
    <lineage>
        <taxon>Archaea</taxon>
        <taxon>Methanobacteriati</taxon>
        <taxon>Methanobacteriota</taxon>
        <taxon>Stenosarchaea group</taxon>
        <taxon>Halobacteria</taxon>
        <taxon>Halobacteriales</taxon>
        <taxon>Natrialbaceae</taxon>
        <taxon>Halopiger</taxon>
    </lineage>
</organism>
<dbReference type="GO" id="GO:0000287">
    <property type="term" value="F:magnesium ion binding"/>
    <property type="evidence" value="ECO:0007669"/>
    <property type="project" value="UniProtKB-UniRule"/>
</dbReference>
<dbReference type="GO" id="GO:0000049">
    <property type="term" value="F:tRNA binding"/>
    <property type="evidence" value="ECO:0007669"/>
    <property type="project" value="InterPro"/>
</dbReference>
<reference evidence="13 14" key="1">
    <citation type="journal article" date="2012" name="Stand. Genomic Sci.">
        <title>Complete genome sequence of Halopiger xanaduensis type strain (SH-6(T)).</title>
        <authorList>
            <person name="Anderson I."/>
            <person name="Tindall B.J."/>
            <person name="Rohde M."/>
            <person name="Lucas S."/>
            <person name="Han J."/>
            <person name="Lapidus A."/>
            <person name="Cheng J.F."/>
            <person name="Goodwin L."/>
            <person name="Pitluck S."/>
            <person name="Peters L."/>
            <person name="Pati A."/>
            <person name="Mikhailova N."/>
            <person name="Pagani I."/>
            <person name="Teshima H."/>
            <person name="Han C."/>
            <person name="Tapia R."/>
            <person name="Land M."/>
            <person name="Woyke T."/>
            <person name="Klenk H.P."/>
            <person name="Kyrpides N."/>
            <person name="Ivanova N."/>
        </authorList>
    </citation>
    <scope>NUCLEOTIDE SEQUENCE [LARGE SCALE GENOMIC DNA]</scope>
    <source>
        <strain evidence="14">DSM 18323 / JCM 14033 / SH-6</strain>
    </source>
</reference>
<dbReference type="GO" id="GO:0006432">
    <property type="term" value="P:phenylalanyl-tRNA aminoacylation"/>
    <property type="evidence" value="ECO:0007669"/>
    <property type="project" value="UniProtKB-UniRule"/>
</dbReference>
<keyword evidence="5 11" id="KW-0479">Metal-binding</keyword>
<dbReference type="InterPro" id="IPR004529">
    <property type="entry name" value="Phe-tRNA-synth_IIc_asu"/>
</dbReference>
<evidence type="ECO:0000256" key="9">
    <source>
        <dbReference type="ARBA" id="ARBA00022917"/>
    </source>
</evidence>
<dbReference type="GeneID" id="10796122"/>
<evidence type="ECO:0000256" key="2">
    <source>
        <dbReference type="ARBA" id="ARBA00006703"/>
    </source>
</evidence>
<evidence type="ECO:0000256" key="6">
    <source>
        <dbReference type="ARBA" id="ARBA00022741"/>
    </source>
</evidence>
<dbReference type="InterPro" id="IPR006195">
    <property type="entry name" value="aa-tRNA-synth_II"/>
</dbReference>
<feature type="binding site" evidence="11">
    <location>
        <position position="430"/>
    </location>
    <ligand>
        <name>Mg(2+)</name>
        <dbReference type="ChEBI" id="CHEBI:18420"/>
        <note>ligand shared with heterodimeric partner</note>
    </ligand>
</feature>
<evidence type="ECO:0000313" key="14">
    <source>
        <dbReference type="Proteomes" id="UP000006794"/>
    </source>
</evidence>
<dbReference type="Gene3D" id="1.10.10.10">
    <property type="entry name" value="Winged helix-like DNA-binding domain superfamily/Winged helix DNA-binding domain"/>
    <property type="match status" value="1"/>
</dbReference>
<keyword evidence="10 11" id="KW-0030">Aminoacyl-tRNA synthetase</keyword>
<evidence type="ECO:0000256" key="3">
    <source>
        <dbReference type="ARBA" id="ARBA00022490"/>
    </source>
</evidence>
<gene>
    <name evidence="11" type="primary">pheS</name>
    <name evidence="13" type="ordered locus">Halxa_1152</name>
</gene>
<keyword evidence="7 11" id="KW-0067">ATP-binding</keyword>
<dbReference type="GO" id="GO:0004826">
    <property type="term" value="F:phenylalanine-tRNA ligase activity"/>
    <property type="evidence" value="ECO:0007669"/>
    <property type="project" value="UniProtKB-UniRule"/>
</dbReference>
<dbReference type="KEGG" id="hxa:Halxa_1152"/>
<proteinExistence type="inferred from homology"/>
<feature type="binding site" evidence="11">
    <location>
        <position position="428"/>
    </location>
    <ligand>
        <name>L-phenylalanine</name>
        <dbReference type="ChEBI" id="CHEBI:58095"/>
    </ligand>
</feature>
<dbReference type="PROSITE" id="PS50862">
    <property type="entry name" value="AA_TRNA_LIGASE_II"/>
    <property type="match status" value="1"/>
</dbReference>
<accession>F8DAI0</accession>
<evidence type="ECO:0000256" key="10">
    <source>
        <dbReference type="ARBA" id="ARBA00023146"/>
    </source>
</evidence>
<feature type="binding site" evidence="11">
    <location>
        <position position="345"/>
    </location>
    <ligand>
        <name>L-phenylalanine</name>
        <dbReference type="ChEBI" id="CHEBI:58095"/>
    </ligand>
</feature>
<evidence type="ECO:0000256" key="11">
    <source>
        <dbReference type="HAMAP-Rule" id="MF_00282"/>
    </source>
</evidence>
<evidence type="ECO:0000313" key="13">
    <source>
        <dbReference type="EMBL" id="AEH35785.1"/>
    </source>
</evidence>
<feature type="domain" description="Aminoacyl-transfer RNA synthetases class-II family profile" evidence="12">
    <location>
        <begin position="250"/>
        <end position="503"/>
    </location>
</feature>
<dbReference type="InterPro" id="IPR036388">
    <property type="entry name" value="WH-like_DNA-bd_sf"/>
</dbReference>
<dbReference type="STRING" id="797210.Halxa_1152"/>
<evidence type="ECO:0000256" key="1">
    <source>
        <dbReference type="ARBA" id="ARBA00004496"/>
    </source>
</evidence>
<comment type="catalytic activity">
    <reaction evidence="11">
        <text>tRNA(Phe) + L-phenylalanine + ATP = L-phenylalanyl-tRNA(Phe) + AMP + diphosphate + H(+)</text>
        <dbReference type="Rhea" id="RHEA:19413"/>
        <dbReference type="Rhea" id="RHEA-COMP:9668"/>
        <dbReference type="Rhea" id="RHEA-COMP:9699"/>
        <dbReference type="ChEBI" id="CHEBI:15378"/>
        <dbReference type="ChEBI" id="CHEBI:30616"/>
        <dbReference type="ChEBI" id="CHEBI:33019"/>
        <dbReference type="ChEBI" id="CHEBI:58095"/>
        <dbReference type="ChEBI" id="CHEBI:78442"/>
        <dbReference type="ChEBI" id="CHEBI:78531"/>
        <dbReference type="ChEBI" id="CHEBI:456215"/>
        <dbReference type="EC" id="6.1.1.20"/>
    </reaction>
</comment>